<feature type="domain" description="PID" evidence="3">
    <location>
        <begin position="90"/>
        <end position="120"/>
    </location>
</feature>
<dbReference type="eggNOG" id="COG0596">
    <property type="taxonomic scope" value="Bacteria"/>
</dbReference>
<sequence>MNRTWILLFISTIFNFMHAQTIDTLVTVGNHKLHFTIIKGKGTPILFESGNGDDGNVWQSITNEIYKKTKATIINYDRAGLGKSEIDTTKISFQNEVKDLEIALKKLGYSKKIYLVCHSFGGYYASYFAYRNPKKVKGVVCVDTATPCFFTKKWSDEFIQTISEEDWKMIKYYKPGLFYVLKNFSLTAEFMQDKFLNSTTPVTMIRAENIQPMIREDEKEKWLNCCKEFGTMPNHNFVIATNADHKVWEKNPTIVIEEIVKMYKKM</sequence>
<name>H8XP83_FLAIG</name>
<gene>
    <name evidence="4" type="ordered locus">KQS_05965</name>
</gene>
<protein>
    <recommendedName>
        <fullName evidence="3">PID domain-containing protein</fullName>
    </recommendedName>
</protein>
<organism evidence="4 5">
    <name type="scientific">Flavobacterium indicum (strain DSM 17447 / CIP 109464 / GPTSA100-9)</name>
    <dbReference type="NCBI Taxonomy" id="1094466"/>
    <lineage>
        <taxon>Bacteria</taxon>
        <taxon>Pseudomonadati</taxon>
        <taxon>Bacteroidota</taxon>
        <taxon>Flavobacteriia</taxon>
        <taxon>Flavobacteriales</taxon>
        <taxon>Flavobacteriaceae</taxon>
        <taxon>Flavobacterium</taxon>
    </lineage>
</organism>
<dbReference type="PATRIC" id="fig|1094466.5.peg.1171"/>
<dbReference type="OrthoDB" id="9793489at2"/>
<dbReference type="Proteomes" id="UP000007599">
    <property type="component" value="Chromosome I"/>
</dbReference>
<dbReference type="PANTHER" id="PTHR46118">
    <property type="entry name" value="PROTEIN ABHD11"/>
    <property type="match status" value="1"/>
</dbReference>
<reference evidence="4 5" key="1">
    <citation type="journal article" date="2012" name="J. Bacteriol.">
        <title>Complete Genome Sequence of Flavobacterium indicum GPSTA100-9T, Isolated from Warm Spring Water.</title>
        <authorList>
            <person name="Barbier P."/>
            <person name="Houel A."/>
            <person name="Loux V."/>
            <person name="Poulain J."/>
            <person name="Bernardet J.F."/>
            <person name="Touchon M."/>
            <person name="Duchaud E."/>
        </authorList>
    </citation>
    <scope>NUCLEOTIDE SEQUENCE [LARGE SCALE GENOMIC DNA]</scope>
    <source>
        <strain evidence="5">DSM 17447 / CIP 109464 / GPTSA100-9</strain>
    </source>
</reference>
<dbReference type="HOGENOM" id="CLU_061515_0_0_10"/>
<feature type="chain" id="PRO_5003617684" description="PID domain-containing protein" evidence="2">
    <location>
        <begin position="20"/>
        <end position="266"/>
    </location>
</feature>
<dbReference type="KEGG" id="fin:KQS_05965"/>
<dbReference type="PANTHER" id="PTHR46118:SF4">
    <property type="entry name" value="PROTEIN ABHD11"/>
    <property type="match status" value="1"/>
</dbReference>
<dbReference type="InterPro" id="IPR006020">
    <property type="entry name" value="PTB/PI_dom"/>
</dbReference>
<dbReference type="InterPro" id="IPR000073">
    <property type="entry name" value="AB_hydrolase_1"/>
</dbReference>
<evidence type="ECO:0000313" key="5">
    <source>
        <dbReference type="Proteomes" id="UP000007599"/>
    </source>
</evidence>
<dbReference type="STRING" id="1094466.KQS_05965"/>
<feature type="signal peptide" evidence="2">
    <location>
        <begin position="1"/>
        <end position="19"/>
    </location>
</feature>
<evidence type="ECO:0000256" key="2">
    <source>
        <dbReference type="SAM" id="SignalP"/>
    </source>
</evidence>
<dbReference type="Gene3D" id="3.40.50.1820">
    <property type="entry name" value="alpha/beta hydrolase"/>
    <property type="match status" value="1"/>
</dbReference>
<dbReference type="GO" id="GO:0016787">
    <property type="term" value="F:hydrolase activity"/>
    <property type="evidence" value="ECO:0007669"/>
    <property type="project" value="UniProtKB-KW"/>
</dbReference>
<dbReference type="Pfam" id="PF00561">
    <property type="entry name" value="Abhydrolase_1"/>
    <property type="match status" value="1"/>
</dbReference>
<dbReference type="InterPro" id="IPR029058">
    <property type="entry name" value="AB_hydrolase_fold"/>
</dbReference>
<keyword evidence="2" id="KW-0732">Signal</keyword>
<accession>H8XP83</accession>
<evidence type="ECO:0000256" key="1">
    <source>
        <dbReference type="ARBA" id="ARBA00022801"/>
    </source>
</evidence>
<dbReference type="RefSeq" id="WP_014388283.1">
    <property type="nucleotide sequence ID" value="NC_017025.1"/>
</dbReference>
<evidence type="ECO:0000313" key="4">
    <source>
        <dbReference type="EMBL" id="CCG53157.1"/>
    </source>
</evidence>
<proteinExistence type="predicted"/>
<dbReference type="AlphaFoldDB" id="H8XP83"/>
<reference evidence="5" key="2">
    <citation type="submission" date="2012-03" db="EMBL/GenBank/DDBJ databases">
        <title>Complete genome sequence of Flavobacterium indicum GPTSA100-9T, isolated from warm spring water.</title>
        <authorList>
            <person name="Barbier P."/>
            <person name="Houel A."/>
            <person name="Loux V."/>
            <person name="Poulain J."/>
            <person name="Bernardet J.-F."/>
            <person name="Touchon M."/>
            <person name="Duchaud E."/>
        </authorList>
    </citation>
    <scope>NUCLEOTIDE SEQUENCE [LARGE SCALE GENOMIC DNA]</scope>
    <source>
        <strain evidence="5">DSM 17447 / CIP 109464 / GPTSA100-9</strain>
    </source>
</reference>
<keyword evidence="5" id="KW-1185">Reference proteome</keyword>
<dbReference type="PROSITE" id="PS01179">
    <property type="entry name" value="PID"/>
    <property type="match status" value="1"/>
</dbReference>
<dbReference type="EMBL" id="HE774682">
    <property type="protein sequence ID" value="CCG53157.1"/>
    <property type="molecule type" value="Genomic_DNA"/>
</dbReference>
<keyword evidence="1" id="KW-0378">Hydrolase</keyword>
<evidence type="ECO:0000259" key="3">
    <source>
        <dbReference type="PROSITE" id="PS01179"/>
    </source>
</evidence>
<dbReference type="SUPFAM" id="SSF53474">
    <property type="entry name" value="alpha/beta-Hydrolases"/>
    <property type="match status" value="1"/>
</dbReference>